<dbReference type="PANTHER" id="PTHR43289">
    <property type="entry name" value="MITOGEN-ACTIVATED PROTEIN KINASE KINASE KINASE 20-RELATED"/>
    <property type="match status" value="1"/>
</dbReference>
<dbReference type="PROSITE" id="PS50011">
    <property type="entry name" value="PROTEIN_KINASE_DOM"/>
    <property type="match status" value="1"/>
</dbReference>
<keyword evidence="5 10" id="KW-0418">Kinase</keyword>
<evidence type="ECO:0000313" key="11">
    <source>
        <dbReference type="Proteomes" id="UP001058271"/>
    </source>
</evidence>
<dbReference type="Gene3D" id="3.30.200.20">
    <property type="entry name" value="Phosphorylase Kinase, domain 1"/>
    <property type="match status" value="1"/>
</dbReference>
<dbReference type="InterPro" id="IPR000719">
    <property type="entry name" value="Prot_kinase_dom"/>
</dbReference>
<keyword evidence="8" id="KW-1133">Transmembrane helix</keyword>
<keyword evidence="11" id="KW-1185">Reference proteome</keyword>
<dbReference type="PANTHER" id="PTHR43289:SF6">
    <property type="entry name" value="SERINE_THREONINE-PROTEIN KINASE NEKL-3"/>
    <property type="match status" value="1"/>
</dbReference>
<gene>
    <name evidence="10" type="ORF">Drose_24930</name>
</gene>
<keyword evidence="8" id="KW-0812">Transmembrane</keyword>
<sequence length="524" mass="55524">MTTTRLYDRIVEGYRVVGRIRRGPEATVYHAVREADGTAVALKVLRTDARVDADLSRLRRLPRHPHIVRVLDVGRAVDGRPYLAMVYYPDGSYADALNRSGPVEVAEAVRVGIAVAEALQAVHNMNLIHRDVTPANILCGTDGAALTDFDIAESPAELAGTVALDRLTPPNASPESLLRQPQDARSDVYSLASTLWTLLAGHPPFAVDGDASPDPFDYRERVLHDAAPPPVPVPDVPLWLQASLRRAMARAPEDRYASAADFAAALRDASEPWPDGVPEPGQAAEPAPPVLAPPVDPPLLAPPVDQPMLAAPVDPPMLAPPVDPPVLAPPLDVPVLDLDDGWWSREEGSPGAPPDGDPSDDAYESFRPYRPRRSRRSLRTVGVAVVLFAVVGVAAFVVAPMIRAAVRGPGAKPTPQASPALDATPQDVALSDERVAVTLTWRDPTAGEAAFFIVGTPTGGTPSTVANAARGTTSIRINGINPTVDYCFVLVAALSVDRVANAKPVCTQRFPATSASPSTSSGPK</sequence>
<feature type="region of interest" description="Disordered" evidence="7">
    <location>
        <begin position="341"/>
        <end position="368"/>
    </location>
</feature>
<dbReference type="EC" id="2.7.11.1" evidence="1"/>
<dbReference type="Gene3D" id="1.10.510.10">
    <property type="entry name" value="Transferase(Phosphotransferase) domain 1"/>
    <property type="match status" value="1"/>
</dbReference>
<accession>A0ABY5YXH5</accession>
<feature type="compositionally biased region" description="Pro residues" evidence="7">
    <location>
        <begin position="286"/>
        <end position="305"/>
    </location>
</feature>
<dbReference type="GO" id="GO:0004674">
    <property type="term" value="F:protein serine/threonine kinase activity"/>
    <property type="evidence" value="ECO:0007669"/>
    <property type="project" value="UniProtKB-KW"/>
</dbReference>
<evidence type="ECO:0000256" key="7">
    <source>
        <dbReference type="SAM" id="MobiDB-lite"/>
    </source>
</evidence>
<protein>
    <recommendedName>
        <fullName evidence="1">non-specific serine/threonine protein kinase</fullName>
        <ecNumber evidence="1">2.7.11.1</ecNumber>
    </recommendedName>
</protein>
<feature type="transmembrane region" description="Helical" evidence="8">
    <location>
        <begin position="380"/>
        <end position="402"/>
    </location>
</feature>
<evidence type="ECO:0000313" key="10">
    <source>
        <dbReference type="EMBL" id="UWZ34461.1"/>
    </source>
</evidence>
<feature type="domain" description="Protein kinase" evidence="9">
    <location>
        <begin position="14"/>
        <end position="274"/>
    </location>
</feature>
<name>A0ABY5YXH5_9ACTN</name>
<dbReference type="SUPFAM" id="SSF56112">
    <property type="entry name" value="Protein kinase-like (PK-like)"/>
    <property type="match status" value="1"/>
</dbReference>
<organism evidence="10 11">
    <name type="scientific">Dactylosporangium roseum</name>
    <dbReference type="NCBI Taxonomy" id="47989"/>
    <lineage>
        <taxon>Bacteria</taxon>
        <taxon>Bacillati</taxon>
        <taxon>Actinomycetota</taxon>
        <taxon>Actinomycetes</taxon>
        <taxon>Micromonosporales</taxon>
        <taxon>Micromonosporaceae</taxon>
        <taxon>Dactylosporangium</taxon>
    </lineage>
</organism>
<dbReference type="EMBL" id="CP073721">
    <property type="protein sequence ID" value="UWZ34461.1"/>
    <property type="molecule type" value="Genomic_DNA"/>
</dbReference>
<feature type="region of interest" description="Disordered" evidence="7">
    <location>
        <begin position="270"/>
        <end position="307"/>
    </location>
</feature>
<dbReference type="InterPro" id="IPR011009">
    <property type="entry name" value="Kinase-like_dom_sf"/>
</dbReference>
<evidence type="ECO:0000256" key="8">
    <source>
        <dbReference type="SAM" id="Phobius"/>
    </source>
</evidence>
<keyword evidence="6" id="KW-0067">ATP-binding</keyword>
<reference evidence="10" key="1">
    <citation type="submission" date="2021-04" db="EMBL/GenBank/DDBJ databases">
        <title>Biosynthetic gene clusters of Dactylosporangioum roseum.</title>
        <authorList>
            <person name="Hartkoorn R.C."/>
            <person name="Beaudoing E."/>
            <person name="Hot D."/>
            <person name="Moureu S."/>
        </authorList>
    </citation>
    <scope>NUCLEOTIDE SEQUENCE</scope>
    <source>
        <strain evidence="10">NRRL B-16295</strain>
    </source>
</reference>
<dbReference type="RefSeq" id="WP_260723780.1">
    <property type="nucleotide sequence ID" value="NZ_BAAABS010000011.1"/>
</dbReference>
<keyword evidence="4" id="KW-0547">Nucleotide-binding</keyword>
<keyword evidence="8" id="KW-0472">Membrane</keyword>
<evidence type="ECO:0000256" key="4">
    <source>
        <dbReference type="ARBA" id="ARBA00022741"/>
    </source>
</evidence>
<evidence type="ECO:0000256" key="2">
    <source>
        <dbReference type="ARBA" id="ARBA00022527"/>
    </source>
</evidence>
<feature type="compositionally biased region" description="Low complexity" evidence="7">
    <location>
        <begin position="276"/>
        <end position="285"/>
    </location>
</feature>
<evidence type="ECO:0000256" key="5">
    <source>
        <dbReference type="ARBA" id="ARBA00022777"/>
    </source>
</evidence>
<dbReference type="Pfam" id="PF00069">
    <property type="entry name" value="Pkinase"/>
    <property type="match status" value="1"/>
</dbReference>
<proteinExistence type="predicted"/>
<evidence type="ECO:0000256" key="3">
    <source>
        <dbReference type="ARBA" id="ARBA00022679"/>
    </source>
</evidence>
<evidence type="ECO:0000259" key="9">
    <source>
        <dbReference type="PROSITE" id="PS50011"/>
    </source>
</evidence>
<keyword evidence="3" id="KW-0808">Transferase</keyword>
<evidence type="ECO:0000256" key="1">
    <source>
        <dbReference type="ARBA" id="ARBA00012513"/>
    </source>
</evidence>
<dbReference type="Proteomes" id="UP001058271">
    <property type="component" value="Chromosome"/>
</dbReference>
<keyword evidence="2 10" id="KW-0723">Serine/threonine-protein kinase</keyword>
<evidence type="ECO:0000256" key="6">
    <source>
        <dbReference type="ARBA" id="ARBA00022840"/>
    </source>
</evidence>
<dbReference type="CDD" id="cd14014">
    <property type="entry name" value="STKc_PknB_like"/>
    <property type="match status" value="1"/>
</dbReference>